<dbReference type="Gene3D" id="3.90.1720.10">
    <property type="entry name" value="endopeptidase domain like (from Nostoc punctiforme)"/>
    <property type="match status" value="1"/>
</dbReference>
<organism evidence="3 4">
    <name type="scientific">Bacillus velezensis</name>
    <dbReference type="NCBI Taxonomy" id="492670"/>
    <lineage>
        <taxon>Bacteria</taxon>
        <taxon>Bacillati</taxon>
        <taxon>Bacillota</taxon>
        <taxon>Bacilli</taxon>
        <taxon>Bacillales</taxon>
        <taxon>Bacillaceae</taxon>
        <taxon>Bacillus</taxon>
        <taxon>Bacillus amyloliquefaciens group</taxon>
    </lineage>
</organism>
<evidence type="ECO:0000313" key="3">
    <source>
        <dbReference type="EMBL" id="QOY28991.1"/>
    </source>
</evidence>
<evidence type="ECO:0000256" key="2">
    <source>
        <dbReference type="SAM" id="SignalP"/>
    </source>
</evidence>
<dbReference type="RefSeq" id="WP_065180794.1">
    <property type="nucleotide sequence ID" value="NZ_CP017775.1"/>
</dbReference>
<dbReference type="SUPFAM" id="SSF54001">
    <property type="entry name" value="Cysteine proteinases"/>
    <property type="match status" value="1"/>
</dbReference>
<proteinExistence type="predicted"/>
<dbReference type="AlphaFoldDB" id="A0A7W4LSA3"/>
<sequence>MKMKITIFLMTTLLTIGTSYSINATSDDSEDTLDLSSPEIQQELAQADIDTEKAKNSPEVDPNIEEELELLKKENPDEYKQIVGERNKTYASGKMGKVGDILTTYDNSTSSWRHGHDAIVQSDNSRIMEAWAGKGVRNYQNNWSKRFKSKKKQYVKGADIYDKVKAQRYASSKTGKPYSVATTKKNTNKYYCSKLVWQSYKNTKGTDLDSNGGALVTPADIDRSSKTVSY</sequence>
<dbReference type="Proteomes" id="UP000587477">
    <property type="component" value="Chromosome"/>
</dbReference>
<protein>
    <recommendedName>
        <fullName evidence="5">Septation ring formation regulator EzrA</fullName>
    </recommendedName>
</protein>
<evidence type="ECO:0000313" key="4">
    <source>
        <dbReference type="Proteomes" id="UP000587477"/>
    </source>
</evidence>
<accession>A0A7W4LSA3</accession>
<feature type="region of interest" description="Disordered" evidence="1">
    <location>
        <begin position="208"/>
        <end position="230"/>
    </location>
</feature>
<dbReference type="InterPro" id="IPR038765">
    <property type="entry name" value="Papain-like_cys_pep_sf"/>
</dbReference>
<gene>
    <name evidence="3" type="ORF">BACVE_004033</name>
</gene>
<feature type="chain" id="PRO_5030980190" description="Septation ring formation regulator EzrA" evidence="2">
    <location>
        <begin position="25"/>
        <end position="230"/>
    </location>
</feature>
<feature type="signal peptide" evidence="2">
    <location>
        <begin position="1"/>
        <end position="24"/>
    </location>
</feature>
<dbReference type="EMBL" id="CP063687">
    <property type="protein sequence ID" value="QOY28991.1"/>
    <property type="molecule type" value="Genomic_DNA"/>
</dbReference>
<name>A0A7W4LSA3_BACVE</name>
<reference evidence="4" key="1">
    <citation type="submission" date="2020-10" db="EMBL/GenBank/DDBJ databases">
        <title>Complete genome sequence of Bacillus velezensis NST6.</title>
        <authorList>
            <person name="Choi J."/>
        </authorList>
    </citation>
    <scope>NUCLEOTIDE SEQUENCE [LARGE SCALE GENOMIC DNA]</scope>
    <source>
        <strain evidence="4">NST6</strain>
    </source>
</reference>
<evidence type="ECO:0000256" key="1">
    <source>
        <dbReference type="SAM" id="MobiDB-lite"/>
    </source>
</evidence>
<feature type="compositionally biased region" description="Basic and acidic residues" evidence="1">
    <location>
        <begin position="220"/>
        <end position="230"/>
    </location>
</feature>
<dbReference type="InterPro" id="IPR024453">
    <property type="entry name" value="Peptidase_C92"/>
</dbReference>
<dbReference type="Pfam" id="PF05708">
    <property type="entry name" value="Peptidase_C92"/>
    <property type="match status" value="1"/>
</dbReference>
<evidence type="ECO:0008006" key="5">
    <source>
        <dbReference type="Google" id="ProtNLM"/>
    </source>
</evidence>
<keyword evidence="2" id="KW-0732">Signal</keyword>